<accession>A0AAV1HWF8</accession>
<keyword evidence="2" id="KW-1185">Reference proteome</keyword>
<name>A0AAV1HWF8_9CHLO</name>
<dbReference type="Proteomes" id="UP001314263">
    <property type="component" value="Unassembled WGS sequence"/>
</dbReference>
<protein>
    <submittedName>
        <fullName evidence="1">Uncharacterized protein</fullName>
    </submittedName>
</protein>
<gene>
    <name evidence="1" type="ORF">CVIRNUC_002530</name>
</gene>
<dbReference type="AlphaFoldDB" id="A0AAV1HWF8"/>
<comment type="caution">
    <text evidence="1">The sequence shown here is derived from an EMBL/GenBank/DDBJ whole genome shotgun (WGS) entry which is preliminary data.</text>
</comment>
<dbReference type="EMBL" id="CAUYUE010000003">
    <property type="protein sequence ID" value="CAK0757319.1"/>
    <property type="molecule type" value="Genomic_DNA"/>
</dbReference>
<evidence type="ECO:0000313" key="1">
    <source>
        <dbReference type="EMBL" id="CAK0757319.1"/>
    </source>
</evidence>
<proteinExistence type="predicted"/>
<evidence type="ECO:0000313" key="2">
    <source>
        <dbReference type="Proteomes" id="UP001314263"/>
    </source>
</evidence>
<sequence>MRYECKGSLGVQYRNALAPCLAHARTLRSLQSFKGITRKRSKRYLSSTMAFSVPNDGDFYLDPLASSDASKETGVLVLVAPLVISTKAYVPLLQAVQEHVGDRMRLAGVVLQLDWQAALEGSQMMQKPAEFARVAEESVARNMDRVRLEASSRGWLSKDLPSGTPSVNFPGTTVSCVHAAPDFPAVARKVPFQG</sequence>
<reference evidence="1 2" key="1">
    <citation type="submission" date="2023-10" db="EMBL/GenBank/DDBJ databases">
        <authorList>
            <person name="Maclean D."/>
            <person name="Macfadyen A."/>
        </authorList>
    </citation>
    <scope>NUCLEOTIDE SEQUENCE [LARGE SCALE GENOMIC DNA]</scope>
</reference>
<organism evidence="1 2">
    <name type="scientific">Coccomyxa viridis</name>
    <dbReference type="NCBI Taxonomy" id="1274662"/>
    <lineage>
        <taxon>Eukaryota</taxon>
        <taxon>Viridiplantae</taxon>
        <taxon>Chlorophyta</taxon>
        <taxon>core chlorophytes</taxon>
        <taxon>Trebouxiophyceae</taxon>
        <taxon>Trebouxiophyceae incertae sedis</taxon>
        <taxon>Coccomyxaceae</taxon>
        <taxon>Coccomyxa</taxon>
    </lineage>
</organism>